<dbReference type="Proteomes" id="UP000029725">
    <property type="component" value="Unassembled WGS sequence"/>
</dbReference>
<protein>
    <submittedName>
        <fullName evidence="1">Uncharacterized protein</fullName>
    </submittedName>
</protein>
<comment type="caution">
    <text evidence="1">The sequence shown here is derived from an EMBL/GenBank/DDBJ whole genome shotgun (WGS) entry which is preliminary data.</text>
</comment>
<keyword evidence="2" id="KW-1185">Reference proteome</keyword>
<dbReference type="GeneID" id="25259901"/>
<dbReference type="RefSeq" id="XP_013237649.1">
    <property type="nucleotide sequence ID" value="XM_013382195.1"/>
</dbReference>
<gene>
    <name evidence="1" type="ORF">DI09_416p10</name>
</gene>
<accession>A0A098VQA0</accession>
<reference evidence="1 2" key="1">
    <citation type="submission" date="2014-04" db="EMBL/GenBank/DDBJ databases">
        <title>A new species of microsporidia sheds light on the evolution of extreme parasitism.</title>
        <authorList>
            <person name="Haag K.L."/>
            <person name="James T.Y."/>
            <person name="Larsson R."/>
            <person name="Schaer T.M."/>
            <person name="Refardt D."/>
            <person name="Pombert J.-F."/>
            <person name="Ebert D."/>
        </authorList>
    </citation>
    <scope>NUCLEOTIDE SEQUENCE [LARGE SCALE GENOMIC DNA]</scope>
    <source>
        <strain evidence="1 2">UGP3</strain>
        <tissue evidence="1">Spores</tissue>
    </source>
</reference>
<dbReference type="AlphaFoldDB" id="A0A098VQA0"/>
<feature type="non-terminal residue" evidence="1">
    <location>
        <position position="291"/>
    </location>
</feature>
<evidence type="ECO:0000313" key="2">
    <source>
        <dbReference type="Proteomes" id="UP000029725"/>
    </source>
</evidence>
<proteinExistence type="predicted"/>
<evidence type="ECO:0000313" key="1">
    <source>
        <dbReference type="EMBL" id="KGG51213.1"/>
    </source>
</evidence>
<organism evidence="1 2">
    <name type="scientific">Mitosporidium daphniae</name>
    <dbReference type="NCBI Taxonomy" id="1485682"/>
    <lineage>
        <taxon>Eukaryota</taxon>
        <taxon>Fungi</taxon>
        <taxon>Fungi incertae sedis</taxon>
        <taxon>Microsporidia</taxon>
        <taxon>Mitosporidium</taxon>
    </lineage>
</organism>
<sequence length="291" mass="33375">ITIFEIKEPLTPSTVGPFKQILKKVLNDILSKTSEENRALIVDHLFVNCWEKIRNVGYGASMESPLPYPIPYSMANTPREGSSFGNQMFAIAISIKFYLENEMKGLSEPPLLFTEKNIYSALELYYDYEELEEIKRETKSSVLGLFKLLREKIYQNNDNLKVFLRNVVIEGIKTSPHQIVSSAIEFILSCTQILAYSGTLYNWKNFKVIPNVDIDVSQSSVIERRIHNSFAFPPRPCYTKNYPEIYDYATPIKSLGIAMRKDHQFDALMAFILKFNTTALFDVGAILKDYS</sequence>
<name>A0A098VQA0_9MICR</name>
<dbReference type="EMBL" id="JMKJ01000349">
    <property type="protein sequence ID" value="KGG51213.1"/>
    <property type="molecule type" value="Genomic_DNA"/>
</dbReference>
<dbReference type="VEuPathDB" id="MicrosporidiaDB:DI09_416p10"/>
<feature type="non-terminal residue" evidence="1">
    <location>
        <position position="1"/>
    </location>
</feature>